<protein>
    <recommendedName>
        <fullName evidence="3">Phosphate-selective porin O and P</fullName>
    </recommendedName>
</protein>
<reference evidence="1 2" key="1">
    <citation type="journal article" date="2013" name="Biol. Lett.">
        <title>Maintenance of essential amino acid synthesis pathways in the Blattabacterium cuenoti symbiont of a wood-feeding cockroach.</title>
        <authorList>
            <person name="Tokuda G."/>
            <person name="Elbourne L.D.H."/>
            <person name="Kinjo Y."/>
            <person name="Saitoh S."/>
            <person name="Sabree Z."/>
            <person name="Hojo M."/>
            <person name="Yamada A."/>
            <person name="Hayashi Y."/>
            <person name="Shigenobu S."/>
            <person name="Bandi C."/>
            <person name="Paulsen I.T."/>
            <person name="Watanabe H."/>
            <person name="Lo N."/>
        </authorList>
    </citation>
    <scope>NUCLEOTIDE SEQUENCE [LARGE SCALE GENOMIC DNA]</scope>
    <source>
        <strain evidence="1 2">BPAA</strain>
    </source>
</reference>
<sequence>MKKTKIIFLILFLGFFYPFHSFSEIKTTDENPHFNVFLDYSSGLHSEIKKEYSEGTRFYENDLNLEVIGKANDKISYRFTKQFLKKTNAENYDMLDFAYLKYKWNDKLDFLLGKQPFSFGSMEYASGPYEHAYRYPRIYKNEENFVGFSFIYHPIKDHELQFQVVNKMKEHQDLIQDINYPMGYSVSWNWSMKPDKNDNDKIIKNRWSYSIFQEQDKKKYWQLLALGSQLNWKPVTIEADYILSSEDIEKNRQEVTQILRSLNDHYYDVPSVKFGTYLVKLKYNFIPKWNLIAKGVYEIGTSKKGNNDFLGENKLFQKTYTYYGGVEFLPIIKNDDLSFFLAYQNYIKDYSLDQMKKENKNEHLFVLGLNYRVKMI</sequence>
<dbReference type="Proteomes" id="UP000011815">
    <property type="component" value="Chromosome"/>
</dbReference>
<dbReference type="PATRIC" id="fig|1229512.3.peg.314"/>
<dbReference type="Pfam" id="PF07396">
    <property type="entry name" value="Porin_O_P"/>
    <property type="match status" value="1"/>
</dbReference>
<dbReference type="KEGG" id="blp:BPAA_318"/>
<dbReference type="AlphaFoldDB" id="M4ZTF7"/>
<dbReference type="STRING" id="1229512.BPAA_318"/>
<organism evidence="1 2">
    <name type="scientific">Blattabacterium cuenoti BPAA</name>
    <dbReference type="NCBI Taxonomy" id="1229512"/>
    <lineage>
        <taxon>Bacteria</taxon>
        <taxon>Pseudomonadati</taxon>
        <taxon>Bacteroidota</taxon>
        <taxon>Flavobacteriia</taxon>
        <taxon>Flavobacteriales</taxon>
        <taxon>Blattabacteriaceae</taxon>
        <taxon>Blattabacterium</taxon>
    </lineage>
</organism>
<dbReference type="RefSeq" id="WP_015429927.1">
    <property type="nucleotide sequence ID" value="NC_020510.1"/>
</dbReference>
<dbReference type="eggNOG" id="COG3637">
    <property type="taxonomic scope" value="Bacteria"/>
</dbReference>
<gene>
    <name evidence="1" type="ORF">BPAA_318</name>
</gene>
<name>M4ZTF7_9FLAO</name>
<proteinExistence type="predicted"/>
<evidence type="ECO:0000313" key="1">
    <source>
        <dbReference type="EMBL" id="BAM99608.1"/>
    </source>
</evidence>
<dbReference type="SUPFAM" id="SSF56935">
    <property type="entry name" value="Porins"/>
    <property type="match status" value="1"/>
</dbReference>
<dbReference type="InterPro" id="IPR010870">
    <property type="entry name" value="Porin_O/P"/>
</dbReference>
<evidence type="ECO:0000313" key="2">
    <source>
        <dbReference type="Proteomes" id="UP000011815"/>
    </source>
</evidence>
<evidence type="ECO:0008006" key="3">
    <source>
        <dbReference type="Google" id="ProtNLM"/>
    </source>
</evidence>
<dbReference type="HOGENOM" id="CLU_058958_0_0_10"/>
<accession>M4ZTF7</accession>
<dbReference type="EMBL" id="AP012548">
    <property type="protein sequence ID" value="BAM99608.1"/>
    <property type="molecule type" value="Genomic_DNA"/>
</dbReference>